<evidence type="ECO:0000256" key="4">
    <source>
        <dbReference type="PIRNR" id="PIRNR006078"/>
    </source>
</evidence>
<dbReference type="PANTHER" id="PTHR21599:SF0">
    <property type="entry name" value="GLYCERATE KINASE"/>
    <property type="match status" value="1"/>
</dbReference>
<proteinExistence type="inferred from homology"/>
<gene>
    <name evidence="5" type="ORF">ATL31_2606</name>
</gene>
<evidence type="ECO:0000313" key="6">
    <source>
        <dbReference type="Proteomes" id="UP000233781"/>
    </source>
</evidence>
<dbReference type="Gene3D" id="3.90.1510.10">
    <property type="entry name" value="Glycerate kinase, domain 2"/>
    <property type="match status" value="1"/>
</dbReference>
<dbReference type="PANTHER" id="PTHR21599">
    <property type="entry name" value="GLYCERATE KINASE"/>
    <property type="match status" value="1"/>
</dbReference>
<dbReference type="GO" id="GO:0008887">
    <property type="term" value="F:glycerate kinase activity"/>
    <property type="evidence" value="ECO:0007669"/>
    <property type="project" value="UniProtKB-UniRule"/>
</dbReference>
<dbReference type="RefSeq" id="WP_245862426.1">
    <property type="nucleotide sequence ID" value="NZ_PJNE01000001.1"/>
</dbReference>
<reference evidence="5 6" key="1">
    <citation type="submission" date="2017-12" db="EMBL/GenBank/DDBJ databases">
        <title>Sequencing the genomes of 1000 Actinobacteria strains.</title>
        <authorList>
            <person name="Klenk H.-P."/>
        </authorList>
    </citation>
    <scope>NUCLEOTIDE SEQUENCE [LARGE SCALE GENOMIC DNA]</scope>
    <source>
        <strain evidence="5 6">DSM 12806</strain>
    </source>
</reference>
<dbReference type="EMBL" id="PJNE01000001">
    <property type="protein sequence ID" value="PKW27755.1"/>
    <property type="molecule type" value="Genomic_DNA"/>
</dbReference>
<evidence type="ECO:0000256" key="3">
    <source>
        <dbReference type="ARBA" id="ARBA00022777"/>
    </source>
</evidence>
<comment type="similarity">
    <text evidence="1 4">Belongs to the glycerate kinase type-1 family.</text>
</comment>
<evidence type="ECO:0000256" key="1">
    <source>
        <dbReference type="ARBA" id="ARBA00006284"/>
    </source>
</evidence>
<dbReference type="PIRSF" id="PIRSF006078">
    <property type="entry name" value="GlxK"/>
    <property type="match status" value="1"/>
</dbReference>
<dbReference type="InterPro" id="IPR004381">
    <property type="entry name" value="Glycerate_kinase"/>
</dbReference>
<dbReference type="InterPro" id="IPR018197">
    <property type="entry name" value="Glycerate_kinase_RE-like"/>
</dbReference>
<keyword evidence="2 4" id="KW-0808">Transferase</keyword>
<dbReference type="Proteomes" id="UP000233781">
    <property type="component" value="Unassembled WGS sequence"/>
</dbReference>
<comment type="caution">
    <text evidence="5">The sequence shown here is derived from an EMBL/GenBank/DDBJ whole genome shotgun (WGS) entry which is preliminary data.</text>
</comment>
<organism evidence="5 6">
    <name type="scientific">Phycicoccus duodecadis</name>
    <dbReference type="NCBI Taxonomy" id="173053"/>
    <lineage>
        <taxon>Bacteria</taxon>
        <taxon>Bacillati</taxon>
        <taxon>Actinomycetota</taxon>
        <taxon>Actinomycetes</taxon>
        <taxon>Micrococcales</taxon>
        <taxon>Intrasporangiaceae</taxon>
        <taxon>Phycicoccus</taxon>
    </lineage>
</organism>
<dbReference type="Gene3D" id="3.40.50.10350">
    <property type="entry name" value="Glycerate kinase, domain 1"/>
    <property type="match status" value="1"/>
</dbReference>
<dbReference type="InterPro" id="IPR036129">
    <property type="entry name" value="Glycerate_kinase_sf"/>
</dbReference>
<dbReference type="NCBIfam" id="TIGR00045">
    <property type="entry name" value="glycerate kinase"/>
    <property type="match status" value="1"/>
</dbReference>
<dbReference type="GO" id="GO:0031388">
    <property type="term" value="P:organic acid phosphorylation"/>
    <property type="evidence" value="ECO:0007669"/>
    <property type="project" value="UniProtKB-UniRule"/>
</dbReference>
<evidence type="ECO:0000313" key="5">
    <source>
        <dbReference type="EMBL" id="PKW27755.1"/>
    </source>
</evidence>
<dbReference type="Pfam" id="PF02595">
    <property type="entry name" value="Gly_kinase"/>
    <property type="match status" value="1"/>
</dbReference>
<accession>A0A2N3YLM2</accession>
<name>A0A2N3YLM2_9MICO</name>
<protein>
    <submittedName>
        <fullName evidence="5">Glycerate kinase</fullName>
    </submittedName>
</protein>
<dbReference type="SUPFAM" id="SSF110738">
    <property type="entry name" value="Glycerate kinase I"/>
    <property type="match status" value="1"/>
</dbReference>
<dbReference type="InterPro" id="IPR018193">
    <property type="entry name" value="Glyc_kinase_flavodox-like_fold"/>
</dbReference>
<keyword evidence="6" id="KW-1185">Reference proteome</keyword>
<keyword evidence="3 4" id="KW-0418">Kinase</keyword>
<evidence type="ECO:0000256" key="2">
    <source>
        <dbReference type="ARBA" id="ARBA00022679"/>
    </source>
</evidence>
<dbReference type="AlphaFoldDB" id="A0A2N3YLM2"/>
<sequence>MTAPVPMPRAGRVVVASDSFKGSLTSAQVGAAVRAGILDVVPDAVVTVVPVADGGEGTVAAALATGYEPVAATVHGPTGELHTTTLAWHQGAGTAVVELADACGLGRLAGGVAAPLTASSRGLGDALRAALGLGPRLLVVGVGGSASTDGGAGMLSALGARVLDDAGAEVPDGGAALERVARLDPSALDPRLRAVDLVLAADVTNPLLGPRGAAAVFGPQKGAGPGDVRRLEAGLATWAEVVGGGWAEQPGAGAAGGVGFALMAVLGAQRRPGVDVVLDLASADDLLAGADLVVTGEGSLDGQTASGKAVAGVARRARAAGVPVVAVCGRNRLSDSETHGLGLDVAYALSDLEPDPARSMADAAALLRLVGARIAREGLSRAPG</sequence>